<evidence type="ECO:0000256" key="6">
    <source>
        <dbReference type="ARBA" id="ARBA00022842"/>
    </source>
</evidence>
<dbReference type="Pfam" id="PF13246">
    <property type="entry name" value="Cation_ATPase"/>
    <property type="match status" value="1"/>
</dbReference>
<dbReference type="InterPro" id="IPR023299">
    <property type="entry name" value="ATPase_P-typ_cyto_dom_N"/>
</dbReference>
<dbReference type="SFLD" id="SFLDF00027">
    <property type="entry name" value="p-type_atpase"/>
    <property type="match status" value="1"/>
</dbReference>
<feature type="transmembrane region" description="Helical" evidence="10">
    <location>
        <begin position="340"/>
        <end position="361"/>
    </location>
</feature>
<evidence type="ECO:0000256" key="11">
    <source>
        <dbReference type="SAM" id="SignalP"/>
    </source>
</evidence>
<dbReference type="EnsemblProtists" id="EOD28602">
    <property type="protein sequence ID" value="EOD28602"/>
    <property type="gene ID" value="EMIHUDRAFT_522053"/>
</dbReference>
<dbReference type="SMART" id="SM00831">
    <property type="entry name" value="Cation_ATPase_N"/>
    <property type="match status" value="1"/>
</dbReference>
<dbReference type="GO" id="GO:0016887">
    <property type="term" value="F:ATP hydrolysis activity"/>
    <property type="evidence" value="ECO:0007669"/>
    <property type="project" value="InterPro"/>
</dbReference>
<evidence type="ECO:0000256" key="4">
    <source>
        <dbReference type="ARBA" id="ARBA00022741"/>
    </source>
</evidence>
<evidence type="ECO:0000313" key="13">
    <source>
        <dbReference type="EnsemblProtists" id="EOD28602"/>
    </source>
</evidence>
<evidence type="ECO:0000256" key="3">
    <source>
        <dbReference type="ARBA" id="ARBA00022692"/>
    </source>
</evidence>
<dbReference type="PANTHER" id="PTHR42861">
    <property type="entry name" value="CALCIUM-TRANSPORTING ATPASE"/>
    <property type="match status" value="1"/>
</dbReference>
<dbReference type="SFLD" id="SFLDS00003">
    <property type="entry name" value="Haloacid_Dehalogenase"/>
    <property type="match status" value="1"/>
</dbReference>
<dbReference type="InterPro" id="IPR044492">
    <property type="entry name" value="P_typ_ATPase_HD_dom"/>
</dbReference>
<evidence type="ECO:0000256" key="8">
    <source>
        <dbReference type="ARBA" id="ARBA00022989"/>
    </source>
</evidence>
<dbReference type="PaxDb" id="2903-EOD28602"/>
<dbReference type="SUPFAM" id="SSF81665">
    <property type="entry name" value="Calcium ATPase, transmembrane domain M"/>
    <property type="match status" value="1"/>
</dbReference>
<protein>
    <recommendedName>
        <fullName evidence="12">Cation-transporting P-type ATPase N-terminal domain-containing protein</fullName>
    </recommendedName>
</protein>
<sequence>MGVAIALVLCAGASGKPLLLSRRTPRAQDALRIRGGAAGGNLVPLPPADNLPSGPLPEHALTVDAVLAKLGVTTETGLTLSQVAEARKAHGRNELEAEKPTPLWQLLAAQFDDRLVQILLGVAVLSYVLARLEEEPNGWVEPAVIVLILAINAVVGVWQEASAASALDALKQLQPEACKCLRGGEWVHELPAAELVPGDIIEVRVGDRVPADARLVSLGTTTLSTDEGSLTGESASVPKLLDAVAADARIQDKSCMLFSGTVVANGRGRAVVTALAVVTATGSATQIGLIQRGVQQAKQDERRTPLAMKLDSFSEKLTLAIGGICVAVWLINLPKIYSPVAVALGVAAIPEGLPAVITLCLSLGTRRMADRNVIVRKLPSVETLGCTTVICTDKTGTLTTNQMTVVALVMAQQKAAQADDALREYPVDGVSYAPQGRVVGLEEATRRGKGAAQLVQTCVLCNDAEITYSDGQYGRVLAEKVGVHGTAGPADAAAAATHYSSVLNAGHERQATLEFSRSRKSMSVLSRQVGARLNSLFVKGAPESVLPRCSAVRLSDGSTVPMSEAWRRKLRAQFEEMARRPLRCLALAVKEGKALGPLATYDKDAPRPAQTRLLSDTSRFASIESGLTFVGLVGIKDPARPEVTTAIGRCKQAGIRVVMITGDSAQTAAAIARDVGIFEADAPPEATAARTFAGSEFFELPTEEQDRLLLDSNLVFCRAEPADKQRLLAQLERLGEVAAMTGDGVNDAPALQQASIGVAMGIAGTEVAKDAADMVLADDNFATIVAAVEEGRAIYANMKAFINFLITCNIGEVAAVFLSTLLGLPEVLGPLHLLWVNLVTDGPPATALGFNPPDPGNMRRPPRGRTDPLVSRFTLFRYILTGTYVGVATVGAFVHVYRSRGIPLSMLANWGACSEWQATPPPPPPPALALSAPPSGVGDVPGFASACDAFGTGPGQGKAVASTVALTTLVCMEMLRALCAVSERESLLRKPPWANRYLLLGVTVPILLHMSVLYYPPLAAIFKLAPLARDNWWTVAMFSLPLVLLEELLKFAARTLAGE</sequence>
<accession>A0A0D3JYL7</accession>
<evidence type="ECO:0000259" key="12">
    <source>
        <dbReference type="SMART" id="SM00831"/>
    </source>
</evidence>
<feature type="transmembrane region" description="Helical" evidence="10">
    <location>
        <begin position="875"/>
        <end position="897"/>
    </location>
</feature>
<dbReference type="eggNOG" id="KOG0202">
    <property type="taxonomic scope" value="Eukaryota"/>
</dbReference>
<dbReference type="InterPro" id="IPR018303">
    <property type="entry name" value="ATPase_P-typ_P_site"/>
</dbReference>
<dbReference type="GO" id="GO:0012505">
    <property type="term" value="C:endomembrane system"/>
    <property type="evidence" value="ECO:0007669"/>
    <property type="project" value="UniProtKB-SubCell"/>
</dbReference>
<dbReference type="Gene3D" id="3.40.50.1000">
    <property type="entry name" value="HAD superfamily/HAD-like"/>
    <property type="match status" value="1"/>
</dbReference>
<comment type="subcellular location">
    <subcellularLocation>
        <location evidence="1">Endomembrane system</location>
        <topology evidence="1">Multi-pass membrane protein</topology>
    </subcellularLocation>
</comment>
<dbReference type="PRINTS" id="PR00121">
    <property type="entry name" value="NAKATPASE"/>
</dbReference>
<keyword evidence="3 10" id="KW-0812">Transmembrane</keyword>
<evidence type="ECO:0000256" key="1">
    <source>
        <dbReference type="ARBA" id="ARBA00004127"/>
    </source>
</evidence>
<dbReference type="FunFam" id="2.70.150.10:FF:000160">
    <property type="entry name" value="Sarcoplasmic/endoplasmic reticulum calcium ATPase 1"/>
    <property type="match status" value="1"/>
</dbReference>
<dbReference type="Pfam" id="PF00689">
    <property type="entry name" value="Cation_ATPase_C"/>
    <property type="match status" value="1"/>
</dbReference>
<name>A0A0D3JYL7_EMIH1</name>
<dbReference type="HOGENOM" id="CLU_002360_3_2_1"/>
<dbReference type="SFLD" id="SFLDG00002">
    <property type="entry name" value="C1.7:_P-type_atpase_like"/>
    <property type="match status" value="1"/>
</dbReference>
<reference evidence="14" key="1">
    <citation type="journal article" date="2013" name="Nature">
        <title>Pan genome of the phytoplankton Emiliania underpins its global distribution.</title>
        <authorList>
            <person name="Read B.A."/>
            <person name="Kegel J."/>
            <person name="Klute M.J."/>
            <person name="Kuo A."/>
            <person name="Lefebvre S.C."/>
            <person name="Maumus F."/>
            <person name="Mayer C."/>
            <person name="Miller J."/>
            <person name="Monier A."/>
            <person name="Salamov A."/>
            <person name="Young J."/>
            <person name="Aguilar M."/>
            <person name="Claverie J.M."/>
            <person name="Frickenhaus S."/>
            <person name="Gonzalez K."/>
            <person name="Herman E.K."/>
            <person name="Lin Y.C."/>
            <person name="Napier J."/>
            <person name="Ogata H."/>
            <person name="Sarno A.F."/>
            <person name="Shmutz J."/>
            <person name="Schroeder D."/>
            <person name="de Vargas C."/>
            <person name="Verret F."/>
            <person name="von Dassow P."/>
            <person name="Valentin K."/>
            <person name="Van de Peer Y."/>
            <person name="Wheeler G."/>
            <person name="Dacks J.B."/>
            <person name="Delwiche C.F."/>
            <person name="Dyhrman S.T."/>
            <person name="Glockner G."/>
            <person name="John U."/>
            <person name="Richards T."/>
            <person name="Worden A.Z."/>
            <person name="Zhang X."/>
            <person name="Grigoriev I.V."/>
            <person name="Allen A.E."/>
            <person name="Bidle K."/>
            <person name="Borodovsky M."/>
            <person name="Bowler C."/>
            <person name="Brownlee C."/>
            <person name="Cock J.M."/>
            <person name="Elias M."/>
            <person name="Gladyshev V.N."/>
            <person name="Groth M."/>
            <person name="Guda C."/>
            <person name="Hadaegh A."/>
            <person name="Iglesias-Rodriguez M.D."/>
            <person name="Jenkins J."/>
            <person name="Jones B.M."/>
            <person name="Lawson T."/>
            <person name="Leese F."/>
            <person name="Lindquist E."/>
            <person name="Lobanov A."/>
            <person name="Lomsadze A."/>
            <person name="Malik S.B."/>
            <person name="Marsh M.E."/>
            <person name="Mackinder L."/>
            <person name="Mock T."/>
            <person name="Mueller-Roeber B."/>
            <person name="Pagarete A."/>
            <person name="Parker M."/>
            <person name="Probert I."/>
            <person name="Quesneville H."/>
            <person name="Raines C."/>
            <person name="Rensing S.A."/>
            <person name="Riano-Pachon D.M."/>
            <person name="Richier S."/>
            <person name="Rokitta S."/>
            <person name="Shiraiwa Y."/>
            <person name="Soanes D.M."/>
            <person name="van der Giezen M."/>
            <person name="Wahlund T.M."/>
            <person name="Williams B."/>
            <person name="Wilson W."/>
            <person name="Wolfe G."/>
            <person name="Wurch L.L."/>
        </authorList>
    </citation>
    <scope>NUCLEOTIDE SEQUENCE</scope>
</reference>
<dbReference type="InterPro" id="IPR023298">
    <property type="entry name" value="ATPase_P-typ_TM_dom_sf"/>
</dbReference>
<dbReference type="InterPro" id="IPR059000">
    <property type="entry name" value="ATPase_P-type_domA"/>
</dbReference>
<evidence type="ECO:0000256" key="7">
    <source>
        <dbReference type="ARBA" id="ARBA00022967"/>
    </source>
</evidence>
<dbReference type="STRING" id="2903.R1D0R5"/>
<feature type="transmembrane region" description="Helical" evidence="10">
    <location>
        <begin position="801"/>
        <end position="824"/>
    </location>
</feature>
<feature type="transmembrane region" description="Helical" evidence="10">
    <location>
        <begin position="997"/>
        <end position="1015"/>
    </location>
</feature>
<keyword evidence="6" id="KW-0460">Magnesium</keyword>
<dbReference type="GO" id="GO:0005524">
    <property type="term" value="F:ATP binding"/>
    <property type="evidence" value="ECO:0007669"/>
    <property type="project" value="UniProtKB-KW"/>
</dbReference>
<evidence type="ECO:0000256" key="5">
    <source>
        <dbReference type="ARBA" id="ARBA00022840"/>
    </source>
</evidence>
<dbReference type="RefSeq" id="XP_005781031.1">
    <property type="nucleotide sequence ID" value="XM_005780974.1"/>
</dbReference>
<dbReference type="InterPro" id="IPR006068">
    <property type="entry name" value="ATPase_P-typ_cation-transptr_C"/>
</dbReference>
<dbReference type="InterPro" id="IPR004014">
    <property type="entry name" value="ATPase_P-typ_cation-transptr_N"/>
</dbReference>
<evidence type="ECO:0000256" key="9">
    <source>
        <dbReference type="ARBA" id="ARBA00023136"/>
    </source>
</evidence>
<evidence type="ECO:0000256" key="10">
    <source>
        <dbReference type="SAM" id="Phobius"/>
    </source>
</evidence>
<dbReference type="InterPro" id="IPR036412">
    <property type="entry name" value="HAD-like_sf"/>
</dbReference>
<dbReference type="Pfam" id="PF00122">
    <property type="entry name" value="E1-E2_ATPase"/>
    <property type="match status" value="1"/>
</dbReference>
<keyword evidence="7" id="KW-1278">Translocase</keyword>
<dbReference type="GeneID" id="17273940"/>
<keyword evidence="11" id="KW-0732">Signal</keyword>
<dbReference type="SUPFAM" id="SSF81653">
    <property type="entry name" value="Calcium ATPase, transduction domain A"/>
    <property type="match status" value="1"/>
</dbReference>
<dbReference type="Gene3D" id="2.70.150.10">
    <property type="entry name" value="Calcium-transporting ATPase, cytoplasmic transduction domain A"/>
    <property type="match status" value="1"/>
</dbReference>
<dbReference type="KEGG" id="ehx:EMIHUDRAFT_522053"/>
<dbReference type="Pfam" id="PF00690">
    <property type="entry name" value="Cation_ATPase_N"/>
    <property type="match status" value="1"/>
</dbReference>
<keyword evidence="4" id="KW-0547">Nucleotide-binding</keyword>
<dbReference type="InterPro" id="IPR001757">
    <property type="entry name" value="P_typ_ATPase"/>
</dbReference>
<reference evidence="13" key="2">
    <citation type="submission" date="2024-10" db="UniProtKB">
        <authorList>
            <consortium name="EnsemblProtists"/>
        </authorList>
    </citation>
    <scope>IDENTIFICATION</scope>
</reference>
<keyword evidence="9 10" id="KW-0472">Membrane</keyword>
<dbReference type="PROSITE" id="PS00154">
    <property type="entry name" value="ATPASE_E1_E2"/>
    <property type="match status" value="1"/>
</dbReference>
<dbReference type="PRINTS" id="PR00119">
    <property type="entry name" value="CATATPASE"/>
</dbReference>
<dbReference type="InterPro" id="IPR023214">
    <property type="entry name" value="HAD_sf"/>
</dbReference>
<proteinExistence type="predicted"/>
<dbReference type="Gene3D" id="3.40.1110.10">
    <property type="entry name" value="Calcium-transporting ATPase, cytoplasmic domain N"/>
    <property type="match status" value="1"/>
</dbReference>
<dbReference type="NCBIfam" id="TIGR01494">
    <property type="entry name" value="ATPase_P-type"/>
    <property type="match status" value="2"/>
</dbReference>
<keyword evidence="14" id="KW-1185">Reference proteome</keyword>
<feature type="transmembrane region" description="Helical" evidence="10">
    <location>
        <begin position="317"/>
        <end position="334"/>
    </location>
</feature>
<keyword evidence="2" id="KW-0597">Phosphoprotein</keyword>
<dbReference type="Gene3D" id="1.20.1110.10">
    <property type="entry name" value="Calcium-transporting ATPase, transmembrane domain"/>
    <property type="match status" value="1"/>
</dbReference>
<dbReference type="FunFam" id="3.40.50.1000:FF:000083">
    <property type="entry name" value="Sodium/potassium-transporting ATPase subunit alpha"/>
    <property type="match status" value="1"/>
</dbReference>
<keyword evidence="5" id="KW-0067">ATP-binding</keyword>
<evidence type="ECO:0000313" key="14">
    <source>
        <dbReference type="Proteomes" id="UP000013827"/>
    </source>
</evidence>
<dbReference type="SUPFAM" id="SSF81660">
    <property type="entry name" value="Metal cation-transporting ATPase, ATP-binding domain N"/>
    <property type="match status" value="1"/>
</dbReference>
<dbReference type="Proteomes" id="UP000013827">
    <property type="component" value="Unassembled WGS sequence"/>
</dbReference>
<dbReference type="InterPro" id="IPR008250">
    <property type="entry name" value="ATPase_P-typ_transduc_dom_A_sf"/>
</dbReference>
<feature type="signal peptide" evidence="11">
    <location>
        <begin position="1"/>
        <end position="15"/>
    </location>
</feature>
<dbReference type="AlphaFoldDB" id="A0A0D3JYL7"/>
<dbReference type="FunFam" id="1.20.1110.10:FF:000037">
    <property type="entry name" value="Calcium-transporting ATPase, putative"/>
    <property type="match status" value="1"/>
</dbReference>
<dbReference type="SUPFAM" id="SSF56784">
    <property type="entry name" value="HAD-like"/>
    <property type="match status" value="1"/>
</dbReference>
<organism evidence="13 14">
    <name type="scientific">Emiliania huxleyi (strain CCMP1516)</name>
    <dbReference type="NCBI Taxonomy" id="280463"/>
    <lineage>
        <taxon>Eukaryota</taxon>
        <taxon>Haptista</taxon>
        <taxon>Haptophyta</taxon>
        <taxon>Prymnesiophyceae</taxon>
        <taxon>Isochrysidales</taxon>
        <taxon>Noelaerhabdaceae</taxon>
        <taxon>Emiliania</taxon>
    </lineage>
</organism>
<feature type="chain" id="PRO_5044291606" description="Cation-transporting P-type ATPase N-terminal domain-containing protein" evidence="11">
    <location>
        <begin position="16"/>
        <end position="1059"/>
    </location>
</feature>
<keyword evidence="8 10" id="KW-1133">Transmembrane helix</keyword>
<evidence type="ECO:0000256" key="2">
    <source>
        <dbReference type="ARBA" id="ARBA00022553"/>
    </source>
</evidence>
<feature type="domain" description="Cation-transporting P-type ATPase N-terminal" evidence="12">
    <location>
        <begin position="57"/>
        <end position="131"/>
    </location>
</feature>
<dbReference type="GO" id="GO:0016020">
    <property type="term" value="C:membrane"/>
    <property type="evidence" value="ECO:0007669"/>
    <property type="project" value="InterPro"/>
</dbReference>